<accession>A0A0U3IDG9</accession>
<dbReference type="EMBL" id="CP013613">
    <property type="protein sequence ID" value="ALU46143.1"/>
    <property type="molecule type" value="Genomic_DNA"/>
</dbReference>
<keyword evidence="1" id="KW-0614">Plasmid</keyword>
<reference evidence="1 2" key="1">
    <citation type="submission" date="2015-12" db="EMBL/GenBank/DDBJ databases">
        <title>Complete genome sequence of Pseudoalteromonas rubra SCSIO 6842, harboring a conjugative plasmid.</title>
        <authorList>
            <person name="Li B."/>
            <person name="Wang X."/>
        </authorList>
    </citation>
    <scope>NUCLEOTIDE SEQUENCE [LARGE SCALE GENOMIC DNA]</scope>
    <source>
        <strain evidence="1 2">SCSIO 6842</strain>
        <plasmid evidence="2">Plasmid pMBL6842</plasmid>
    </source>
</reference>
<evidence type="ECO:0000313" key="1">
    <source>
        <dbReference type="EMBL" id="ALU46143.1"/>
    </source>
</evidence>
<protein>
    <recommendedName>
        <fullName evidence="3">Flagellar transcriptional regulator FlhC</fullName>
    </recommendedName>
</protein>
<sequence>MDSLYQKRSRTVANDYALAMLSQMGTEKKILTTLFARKRSMIDYYWRESEFAKKSRAGRCAWLKTDEGRLISDRILNLAIKMYGKAFLDRTMYPTRLLDLFLTYTALYPGNQIHPNHVYYFFNHLREQRVGVLNACACCGKPYTIEYTSGKLDHFYECAACLENPTVARSLKDRAALKKEQAKLNRRSMKLAAI</sequence>
<evidence type="ECO:0000313" key="2">
    <source>
        <dbReference type="Proteomes" id="UP000069015"/>
    </source>
</evidence>
<dbReference type="AlphaFoldDB" id="A0A0U3IDG9"/>
<name>A0A0U3IDG9_9GAMM</name>
<gene>
    <name evidence="1" type="ORF">AT705_24585</name>
</gene>
<dbReference type="RefSeq" id="WP_058798978.1">
    <property type="nucleotide sequence ID" value="NZ_CP013613.1"/>
</dbReference>
<proteinExistence type="predicted"/>
<geneLocation type="plasmid" evidence="1 2">
    <name>pMBL6842</name>
</geneLocation>
<dbReference type="Proteomes" id="UP000069015">
    <property type="component" value="Plasmid pMBL6842"/>
</dbReference>
<evidence type="ECO:0008006" key="3">
    <source>
        <dbReference type="Google" id="ProtNLM"/>
    </source>
</evidence>
<organism evidence="1 2">
    <name type="scientific">Pseudoalteromonas rubra</name>
    <dbReference type="NCBI Taxonomy" id="43658"/>
    <lineage>
        <taxon>Bacteria</taxon>
        <taxon>Pseudomonadati</taxon>
        <taxon>Pseudomonadota</taxon>
        <taxon>Gammaproteobacteria</taxon>
        <taxon>Alteromonadales</taxon>
        <taxon>Pseudoalteromonadaceae</taxon>
        <taxon>Pseudoalteromonas</taxon>
    </lineage>
</organism>
<dbReference type="KEGG" id="prr:AT705_24585"/>